<organism evidence="2 3">
    <name type="scientific">Myriangium duriaei CBS 260.36</name>
    <dbReference type="NCBI Taxonomy" id="1168546"/>
    <lineage>
        <taxon>Eukaryota</taxon>
        <taxon>Fungi</taxon>
        <taxon>Dikarya</taxon>
        <taxon>Ascomycota</taxon>
        <taxon>Pezizomycotina</taxon>
        <taxon>Dothideomycetes</taxon>
        <taxon>Dothideomycetidae</taxon>
        <taxon>Myriangiales</taxon>
        <taxon>Myriangiaceae</taxon>
        <taxon>Myriangium</taxon>
    </lineage>
</organism>
<dbReference type="EMBL" id="ML996081">
    <property type="protein sequence ID" value="KAF2157306.1"/>
    <property type="molecule type" value="Genomic_DNA"/>
</dbReference>
<protein>
    <submittedName>
        <fullName evidence="2">Uncharacterized protein</fullName>
    </submittedName>
</protein>
<evidence type="ECO:0000313" key="3">
    <source>
        <dbReference type="Proteomes" id="UP000799439"/>
    </source>
</evidence>
<accession>A0A9P4J926</accession>
<feature type="compositionally biased region" description="Basic residues" evidence="1">
    <location>
        <begin position="125"/>
        <end position="134"/>
    </location>
</feature>
<comment type="caution">
    <text evidence="2">The sequence shown here is derived from an EMBL/GenBank/DDBJ whole genome shotgun (WGS) entry which is preliminary data.</text>
</comment>
<dbReference type="AlphaFoldDB" id="A0A9P4J926"/>
<reference evidence="2" key="1">
    <citation type="journal article" date="2020" name="Stud. Mycol.">
        <title>101 Dothideomycetes genomes: a test case for predicting lifestyles and emergence of pathogens.</title>
        <authorList>
            <person name="Haridas S."/>
            <person name="Albert R."/>
            <person name="Binder M."/>
            <person name="Bloem J."/>
            <person name="Labutti K."/>
            <person name="Salamov A."/>
            <person name="Andreopoulos B."/>
            <person name="Baker S."/>
            <person name="Barry K."/>
            <person name="Bills G."/>
            <person name="Bluhm B."/>
            <person name="Cannon C."/>
            <person name="Castanera R."/>
            <person name="Culley D."/>
            <person name="Daum C."/>
            <person name="Ezra D."/>
            <person name="Gonzalez J."/>
            <person name="Henrissat B."/>
            <person name="Kuo A."/>
            <person name="Liang C."/>
            <person name="Lipzen A."/>
            <person name="Lutzoni F."/>
            <person name="Magnuson J."/>
            <person name="Mondo S."/>
            <person name="Nolan M."/>
            <person name="Ohm R."/>
            <person name="Pangilinan J."/>
            <person name="Park H.-J."/>
            <person name="Ramirez L."/>
            <person name="Alfaro M."/>
            <person name="Sun H."/>
            <person name="Tritt A."/>
            <person name="Yoshinaga Y."/>
            <person name="Zwiers L.-H."/>
            <person name="Turgeon B."/>
            <person name="Goodwin S."/>
            <person name="Spatafora J."/>
            <person name="Crous P."/>
            <person name="Grigoriev I."/>
        </authorList>
    </citation>
    <scope>NUCLEOTIDE SEQUENCE</scope>
    <source>
        <strain evidence="2">CBS 260.36</strain>
    </source>
</reference>
<name>A0A9P4J926_9PEZI</name>
<evidence type="ECO:0000256" key="1">
    <source>
        <dbReference type="SAM" id="MobiDB-lite"/>
    </source>
</evidence>
<sequence>MREDCRLSVRSRCLCVLSHGSTHESLLMALLTLLFRSYVLHLRTTAIRMRQIYPEKDCRCRCTGGADSTAELVRRSAHCIAVCATSVAVEVRSPQHGLSRACQTLQTLAYHNDNSTRQHGTSIRTSRRQRHTGLRRAPPSMLLNNRRHLGSWIDATASALSSSMSGEITGSPTPKRMALSQD</sequence>
<feature type="compositionally biased region" description="Polar residues" evidence="1">
    <location>
        <begin position="114"/>
        <end position="124"/>
    </location>
</feature>
<keyword evidence="3" id="KW-1185">Reference proteome</keyword>
<dbReference type="Proteomes" id="UP000799439">
    <property type="component" value="Unassembled WGS sequence"/>
</dbReference>
<feature type="region of interest" description="Disordered" evidence="1">
    <location>
        <begin position="163"/>
        <end position="182"/>
    </location>
</feature>
<gene>
    <name evidence="2" type="ORF">K461DRAFT_14298</name>
</gene>
<feature type="region of interest" description="Disordered" evidence="1">
    <location>
        <begin position="114"/>
        <end position="138"/>
    </location>
</feature>
<feature type="compositionally biased region" description="Polar residues" evidence="1">
    <location>
        <begin position="163"/>
        <end position="172"/>
    </location>
</feature>
<proteinExistence type="predicted"/>
<evidence type="ECO:0000313" key="2">
    <source>
        <dbReference type="EMBL" id="KAF2157306.1"/>
    </source>
</evidence>